<protein>
    <submittedName>
        <fullName evidence="1">Uncharacterized protein</fullName>
    </submittedName>
</protein>
<evidence type="ECO:0000313" key="2">
    <source>
        <dbReference type="Proteomes" id="UP000502248"/>
    </source>
</evidence>
<gene>
    <name evidence="1" type="ORF">HH215_01565</name>
</gene>
<reference evidence="1 2" key="1">
    <citation type="submission" date="2020-04" db="EMBL/GenBank/DDBJ databases">
        <title>Genome sequencing of novel species.</title>
        <authorList>
            <person name="Heo J."/>
            <person name="Kim S.-J."/>
            <person name="Kim J.-S."/>
            <person name="Hong S.-B."/>
            <person name="Kwon S.-W."/>
        </authorList>
    </citation>
    <scope>NUCLEOTIDE SEQUENCE [LARGE SCALE GENOMIC DNA]</scope>
    <source>
        <strain evidence="1 2">MFER-1</strain>
    </source>
</reference>
<accession>A0A7Z2ZJJ9</accession>
<dbReference type="RefSeq" id="WP_169278303.1">
    <property type="nucleotide sequence ID" value="NZ_CP051680.1"/>
</dbReference>
<dbReference type="KEGG" id="cheb:HH215_01565"/>
<organism evidence="1 2">
    <name type="scientific">Cohnella herbarum</name>
    <dbReference type="NCBI Taxonomy" id="2728023"/>
    <lineage>
        <taxon>Bacteria</taxon>
        <taxon>Bacillati</taxon>
        <taxon>Bacillota</taxon>
        <taxon>Bacilli</taxon>
        <taxon>Bacillales</taxon>
        <taxon>Paenibacillaceae</taxon>
        <taxon>Cohnella</taxon>
    </lineage>
</organism>
<sequence length="144" mass="16287">MEWSHSEANADIVFIYADDSNYGQNERLYGNRHLRAEDASLSVFQVWHLLSHGTIPAHGSCMFISRYSFPRHQLKANTAADRFPLERGTVFEAEHRVHSLFDPMNNVLVFDETVTEQELGQPKLIVVAGSRLSVETLTAVRQSG</sequence>
<keyword evidence="2" id="KW-1185">Reference proteome</keyword>
<dbReference type="AlphaFoldDB" id="A0A7Z2ZJJ9"/>
<dbReference type="EMBL" id="CP051680">
    <property type="protein sequence ID" value="QJD81998.1"/>
    <property type="molecule type" value="Genomic_DNA"/>
</dbReference>
<evidence type="ECO:0000313" key="1">
    <source>
        <dbReference type="EMBL" id="QJD81998.1"/>
    </source>
</evidence>
<name>A0A7Z2ZJJ9_9BACL</name>
<proteinExistence type="predicted"/>
<dbReference type="Proteomes" id="UP000502248">
    <property type="component" value="Chromosome"/>
</dbReference>